<dbReference type="EMBL" id="VYZU01065254">
    <property type="protein sequence ID" value="NXY88519.1"/>
    <property type="molecule type" value="Genomic_DNA"/>
</dbReference>
<comment type="similarity">
    <text evidence="2">Belongs to the neuropeptide B/W family.</text>
</comment>
<evidence type="ECO:0000256" key="3">
    <source>
        <dbReference type="ARBA" id="ARBA00022525"/>
    </source>
</evidence>
<accession>A0A7L4NEW3</accession>
<feature type="region of interest" description="Disordered" evidence="6">
    <location>
        <begin position="38"/>
        <end position="66"/>
    </location>
</feature>
<dbReference type="GO" id="GO:0001664">
    <property type="term" value="F:G protein-coupled receptor binding"/>
    <property type="evidence" value="ECO:0007669"/>
    <property type="project" value="InterPro"/>
</dbReference>
<evidence type="ECO:0000256" key="6">
    <source>
        <dbReference type="SAM" id="MobiDB-lite"/>
    </source>
</evidence>
<keyword evidence="4" id="KW-0165">Cleavage on pair of basic residues</keyword>
<dbReference type="PRINTS" id="PR01888">
    <property type="entry name" value="NROPEPTIDEBW"/>
</dbReference>
<feature type="non-terminal residue" evidence="8">
    <location>
        <position position="1"/>
    </location>
</feature>
<proteinExistence type="inferred from homology"/>
<gene>
    <name evidence="8" type="primary">Npb</name>
    <name evidence="8" type="ORF">CEYCYA_R01673</name>
</gene>
<evidence type="ECO:0000256" key="5">
    <source>
        <dbReference type="ARBA" id="ARBA00022729"/>
    </source>
</evidence>
<reference evidence="8 9" key="1">
    <citation type="submission" date="2020-02" db="EMBL/GenBank/DDBJ databases">
        <title>Bird 10,000 Genomes (B10K) Project - Family phase.</title>
        <authorList>
            <person name="Zhang G."/>
        </authorList>
    </citation>
    <scope>NUCLEOTIDE SEQUENCE [LARGE SCALE GENOMIC DNA]</scope>
    <source>
        <strain evidence="8">B10K-DU-013-51</strain>
        <tissue evidence="8">Mixed tissue sample</tissue>
    </source>
</reference>
<sequence>MRAARWLGLALALLGLCCPAELWYRQAAGPRYYSVGRASGLLSGPRRPSPARRSGTDGPAEPGPTTLLPGFARPPALLRFPVLCVTHVAPEPWSCRALPGAAGTLRCKADVTVSWDPVECADA</sequence>
<comment type="caution">
    <text evidence="8">The sequence shown here is derived from an EMBL/GenBank/DDBJ whole genome shotgun (WGS) entry which is preliminary data.</text>
</comment>
<dbReference type="AlphaFoldDB" id="A0A7L4NEW3"/>
<feature type="non-terminal residue" evidence="8">
    <location>
        <position position="123"/>
    </location>
</feature>
<evidence type="ECO:0000256" key="7">
    <source>
        <dbReference type="SAM" id="SignalP"/>
    </source>
</evidence>
<dbReference type="Proteomes" id="UP000586704">
    <property type="component" value="Unassembled WGS sequence"/>
</dbReference>
<evidence type="ECO:0000256" key="4">
    <source>
        <dbReference type="ARBA" id="ARBA00022685"/>
    </source>
</evidence>
<protein>
    <submittedName>
        <fullName evidence="8">NPB protein</fullName>
    </submittedName>
</protein>
<evidence type="ECO:0000256" key="1">
    <source>
        <dbReference type="ARBA" id="ARBA00004613"/>
    </source>
</evidence>
<dbReference type="PANTHER" id="PTHR28553">
    <property type="entry name" value="NEUROPEPTIDE B"/>
    <property type="match status" value="1"/>
</dbReference>
<evidence type="ECO:0000313" key="9">
    <source>
        <dbReference type="Proteomes" id="UP000586704"/>
    </source>
</evidence>
<comment type="subcellular location">
    <subcellularLocation>
        <location evidence="1">Secreted</location>
    </subcellularLocation>
</comment>
<keyword evidence="5 7" id="KW-0732">Signal</keyword>
<feature type="signal peptide" evidence="7">
    <location>
        <begin position="1"/>
        <end position="19"/>
    </location>
</feature>
<dbReference type="GO" id="GO:0007631">
    <property type="term" value="P:feeding behavior"/>
    <property type="evidence" value="ECO:0007669"/>
    <property type="project" value="TreeGrafter"/>
</dbReference>
<dbReference type="PANTHER" id="PTHR28553:SF1">
    <property type="entry name" value="NEUROPEPTIDE B"/>
    <property type="match status" value="1"/>
</dbReference>
<organism evidence="8 9">
    <name type="scientific">Ceyx cyanopectus</name>
    <name type="common">Indigo-banded kingfisher</name>
    <dbReference type="NCBI Taxonomy" id="390723"/>
    <lineage>
        <taxon>Eukaryota</taxon>
        <taxon>Metazoa</taxon>
        <taxon>Chordata</taxon>
        <taxon>Craniata</taxon>
        <taxon>Vertebrata</taxon>
        <taxon>Euteleostomi</taxon>
        <taxon>Archelosauria</taxon>
        <taxon>Archosauria</taxon>
        <taxon>Dinosauria</taxon>
        <taxon>Saurischia</taxon>
        <taxon>Theropoda</taxon>
        <taxon>Coelurosauria</taxon>
        <taxon>Aves</taxon>
        <taxon>Neognathae</taxon>
        <taxon>Neoaves</taxon>
        <taxon>Telluraves</taxon>
        <taxon>Coraciimorphae</taxon>
        <taxon>Coraciiformes</taxon>
        <taxon>Alcedinidae</taxon>
        <taxon>Ceyx</taxon>
    </lineage>
</organism>
<feature type="chain" id="PRO_5029467144" evidence="7">
    <location>
        <begin position="20"/>
        <end position="123"/>
    </location>
</feature>
<dbReference type="GO" id="GO:0005576">
    <property type="term" value="C:extracellular region"/>
    <property type="evidence" value="ECO:0007669"/>
    <property type="project" value="UniProtKB-SubCell"/>
</dbReference>
<dbReference type="Pfam" id="PF15180">
    <property type="entry name" value="NPBW"/>
    <property type="match status" value="1"/>
</dbReference>
<keyword evidence="3" id="KW-0964">Secreted</keyword>
<dbReference type="GO" id="GO:0007186">
    <property type="term" value="P:G protein-coupled receptor signaling pathway"/>
    <property type="evidence" value="ECO:0007669"/>
    <property type="project" value="TreeGrafter"/>
</dbReference>
<dbReference type="OrthoDB" id="9942334at2759"/>
<keyword evidence="9" id="KW-1185">Reference proteome</keyword>
<name>A0A7L4NEW3_9AVES</name>
<dbReference type="InterPro" id="IPR013297">
    <property type="entry name" value="Neuropept_BW_pre"/>
</dbReference>
<evidence type="ECO:0000256" key="2">
    <source>
        <dbReference type="ARBA" id="ARBA00005292"/>
    </source>
</evidence>
<evidence type="ECO:0000313" key="8">
    <source>
        <dbReference type="EMBL" id="NXY88519.1"/>
    </source>
</evidence>